<name>A0A1H5TD86_9PSEU</name>
<keyword evidence="2 6" id="KW-0418">Kinase</keyword>
<dbReference type="InterPro" id="IPR036890">
    <property type="entry name" value="HATPase_C_sf"/>
</dbReference>
<sequence length="358" mass="38823">MRISGLMSHWGHLIYLVNLLWLPVFSETSTWVDWALAAAVVVVFVPMYAVAQWRPARTRWAATVPTVLLGAIATPFNSGAATLFVYAAAFAGLTEPRRTALRWFVGMTALISVFSVISVVPMPWRLLGHLPSLVLLWLIGTLQIEWAEKERAQNDLRLRNARVEHLATLAERERIARDLHDLLGQTLTAITMRAQLVNGLVGVDDERARGEAGEIERAARAALAEIRATVSGWRRATLDAELAAARNALSSSGVQLTVRWDVEEAIVDSTEHELALALREATTNVARHSSARTCHISLEVVQEELRLVVADDGVGGKAPDGNGLSGMRERISALGGAVRRTGTAGTTVTIAVPVEVAA</sequence>
<dbReference type="EMBL" id="FOME01000001">
    <property type="protein sequence ID" value="SFC47990.1"/>
    <property type="molecule type" value="Genomic_DNA"/>
</dbReference>
<feature type="transmembrane region" description="Helical" evidence="4">
    <location>
        <begin position="71"/>
        <end position="93"/>
    </location>
</feature>
<evidence type="ECO:0000256" key="4">
    <source>
        <dbReference type="SAM" id="Phobius"/>
    </source>
</evidence>
<dbReference type="PANTHER" id="PTHR24421">
    <property type="entry name" value="NITRATE/NITRITE SENSOR PROTEIN NARX-RELATED"/>
    <property type="match status" value="1"/>
</dbReference>
<protein>
    <submittedName>
        <fullName evidence="6">Two-component system, NarL family, sensor histidine kinase DesK</fullName>
    </submittedName>
</protein>
<dbReference type="Gene3D" id="3.30.565.10">
    <property type="entry name" value="Histidine kinase-like ATPase, C-terminal domain"/>
    <property type="match status" value="1"/>
</dbReference>
<evidence type="ECO:0000256" key="1">
    <source>
        <dbReference type="ARBA" id="ARBA00022679"/>
    </source>
</evidence>
<dbReference type="SUPFAM" id="SSF55874">
    <property type="entry name" value="ATPase domain of HSP90 chaperone/DNA topoisomerase II/histidine kinase"/>
    <property type="match status" value="1"/>
</dbReference>
<dbReference type="EMBL" id="FNVB01000002">
    <property type="protein sequence ID" value="SEF60148.1"/>
    <property type="molecule type" value="Genomic_DNA"/>
</dbReference>
<dbReference type="GO" id="GO:0046983">
    <property type="term" value="F:protein dimerization activity"/>
    <property type="evidence" value="ECO:0007669"/>
    <property type="project" value="InterPro"/>
</dbReference>
<dbReference type="Pfam" id="PF02518">
    <property type="entry name" value="HATPase_c"/>
    <property type="match status" value="1"/>
</dbReference>
<evidence type="ECO:0000313" key="6">
    <source>
        <dbReference type="EMBL" id="SEF60148.1"/>
    </source>
</evidence>
<accession>A0A1I1JRJ0</accession>
<dbReference type="Proteomes" id="UP000236729">
    <property type="component" value="Unassembled WGS sequence"/>
</dbReference>
<dbReference type="Gene3D" id="1.20.5.1930">
    <property type="match status" value="1"/>
</dbReference>
<dbReference type="GO" id="GO:0016020">
    <property type="term" value="C:membrane"/>
    <property type="evidence" value="ECO:0007669"/>
    <property type="project" value="InterPro"/>
</dbReference>
<dbReference type="Pfam" id="PF07730">
    <property type="entry name" value="HisKA_3"/>
    <property type="match status" value="1"/>
</dbReference>
<keyword evidence="4" id="KW-1133">Transmembrane helix</keyword>
<evidence type="ECO:0000259" key="5">
    <source>
        <dbReference type="SMART" id="SM00387"/>
    </source>
</evidence>
<organism evidence="6 9">
    <name type="scientific">Saccharopolyspora kobensis</name>
    <dbReference type="NCBI Taxonomy" id="146035"/>
    <lineage>
        <taxon>Bacteria</taxon>
        <taxon>Bacillati</taxon>
        <taxon>Actinomycetota</taxon>
        <taxon>Actinomycetes</taxon>
        <taxon>Pseudonocardiales</taxon>
        <taxon>Pseudonocardiaceae</taxon>
        <taxon>Saccharopolyspora</taxon>
    </lineage>
</organism>
<dbReference type="InterPro" id="IPR050482">
    <property type="entry name" value="Sensor_HK_TwoCompSys"/>
</dbReference>
<reference evidence="8 9" key="2">
    <citation type="submission" date="2016-10" db="EMBL/GenBank/DDBJ databases">
        <authorList>
            <person name="Varghese N."/>
            <person name="Submissions S."/>
        </authorList>
    </citation>
    <scope>NUCLEOTIDE SEQUENCE [LARGE SCALE GENOMIC DNA]</scope>
    <source>
        <strain evidence="9">ATCC 20501</strain>
        <strain evidence="7 8">CGMCC 4.3529</strain>
    </source>
</reference>
<feature type="transmembrane region" description="Helical" evidence="4">
    <location>
        <begin position="31"/>
        <end position="51"/>
    </location>
</feature>
<feature type="transmembrane region" description="Helical" evidence="4">
    <location>
        <begin position="100"/>
        <end position="120"/>
    </location>
</feature>
<dbReference type="SMART" id="SM00387">
    <property type="entry name" value="HATPase_c"/>
    <property type="match status" value="1"/>
</dbReference>
<dbReference type="PANTHER" id="PTHR24421:SF63">
    <property type="entry name" value="SENSOR HISTIDINE KINASE DESK"/>
    <property type="match status" value="1"/>
</dbReference>
<dbReference type="InterPro" id="IPR003594">
    <property type="entry name" value="HATPase_dom"/>
</dbReference>
<gene>
    <name evidence="6" type="ORF">SAMN02982929_00181</name>
    <name evidence="7" type="ORF">SAMN05216506_101851</name>
</gene>
<evidence type="ECO:0000313" key="8">
    <source>
        <dbReference type="Proteomes" id="UP000199690"/>
    </source>
</evidence>
<dbReference type="InterPro" id="IPR011712">
    <property type="entry name" value="Sig_transdc_His_kin_sub3_dim/P"/>
</dbReference>
<dbReference type="GO" id="GO:0000155">
    <property type="term" value="F:phosphorelay sensor kinase activity"/>
    <property type="evidence" value="ECO:0007669"/>
    <property type="project" value="InterPro"/>
</dbReference>
<dbReference type="AlphaFoldDB" id="A0A1H5TD86"/>
<accession>A0A1H5TD86</accession>
<keyword evidence="4" id="KW-0812">Transmembrane</keyword>
<dbReference type="SMR" id="A0A1H5TD86"/>
<evidence type="ECO:0000256" key="2">
    <source>
        <dbReference type="ARBA" id="ARBA00022777"/>
    </source>
</evidence>
<feature type="transmembrane region" description="Helical" evidence="4">
    <location>
        <begin position="6"/>
        <end position="24"/>
    </location>
</feature>
<evidence type="ECO:0000313" key="7">
    <source>
        <dbReference type="EMBL" id="SFC47990.1"/>
    </source>
</evidence>
<proteinExistence type="predicted"/>
<keyword evidence="8" id="KW-1185">Reference proteome</keyword>
<keyword evidence="3" id="KW-0902">Two-component regulatory system</keyword>
<evidence type="ECO:0000256" key="3">
    <source>
        <dbReference type="ARBA" id="ARBA00023012"/>
    </source>
</evidence>
<keyword evidence="1" id="KW-0808">Transferase</keyword>
<dbReference type="Proteomes" id="UP000199690">
    <property type="component" value="Unassembled WGS sequence"/>
</dbReference>
<feature type="domain" description="Histidine kinase/HSP90-like ATPase" evidence="5">
    <location>
        <begin position="269"/>
        <end position="356"/>
    </location>
</feature>
<reference evidence="6" key="1">
    <citation type="submission" date="2016-10" db="EMBL/GenBank/DDBJ databases">
        <authorList>
            <person name="de Groot N.N."/>
        </authorList>
    </citation>
    <scope>NUCLEOTIDE SEQUENCE [LARGE SCALE GENOMIC DNA]</scope>
    <source>
        <strain evidence="6">ATCC 20501</strain>
    </source>
</reference>
<keyword evidence="4" id="KW-0472">Membrane</keyword>
<dbReference type="CDD" id="cd16917">
    <property type="entry name" value="HATPase_UhpB-NarQ-NarX-like"/>
    <property type="match status" value="1"/>
</dbReference>
<evidence type="ECO:0000313" key="9">
    <source>
        <dbReference type="Proteomes" id="UP000236729"/>
    </source>
</evidence>